<keyword evidence="3" id="KW-1185">Reference proteome</keyword>
<evidence type="ECO:0000259" key="1">
    <source>
        <dbReference type="Pfam" id="PF05368"/>
    </source>
</evidence>
<dbReference type="InterPro" id="IPR036291">
    <property type="entry name" value="NAD(P)-bd_dom_sf"/>
</dbReference>
<dbReference type="InterPro" id="IPR051783">
    <property type="entry name" value="NAD(P)-dependent_oxidoreduct"/>
</dbReference>
<dbReference type="Gene3D" id="3.40.50.720">
    <property type="entry name" value="NAD(P)-binding Rossmann-like Domain"/>
    <property type="match status" value="1"/>
</dbReference>
<name>A0AAD7EB11_9AGAR</name>
<proteinExistence type="predicted"/>
<comment type="caution">
    <text evidence="2">The sequence shown here is derived from an EMBL/GenBank/DDBJ whole genome shotgun (WGS) entry which is preliminary data.</text>
</comment>
<protein>
    <submittedName>
        <fullName evidence="2">NAD-binding protein</fullName>
    </submittedName>
</protein>
<dbReference type="AlphaFoldDB" id="A0AAD7EB11"/>
<accession>A0AAD7EB11</accession>
<dbReference type="EMBL" id="JARIHO010000084">
    <property type="protein sequence ID" value="KAJ7308683.1"/>
    <property type="molecule type" value="Genomic_DNA"/>
</dbReference>
<sequence>MFPSPPGLGRFNNGAAYQHHHMASSISLPLSSASKPHKHPPVLHMSGSKTNFFLTGATGYVGGSVLARFLVHPHADSFQFTVLVRDPKKAEKFKDLGVKAVVGSHSDAQLVEKLASEADVVIAMADCDDLGAAKATLEGLKKRHALGVVPIFIHTSGTGVISDDAKGLHADVTVYDDSDADQIESIAPTQMHREVDLAITAADAEGYVKTYIILPSTIYGIASGRLVDAGLQNPHSMQIPALISASLDRGRAGIVGEGKNLWPNVEIHELADLYTTLYNKIVGDAETSHGRNGFYFGASGEHSLYDVGKAIGTALVALGKSESAEPTTFTQAELDKYFGGSAYLGSNSRCRATRSLSIGWKPVKTTNDMLASIQPEVEAIIKKKAGSAA</sequence>
<dbReference type="Proteomes" id="UP001218218">
    <property type="component" value="Unassembled WGS sequence"/>
</dbReference>
<reference evidence="2" key="1">
    <citation type="submission" date="2023-03" db="EMBL/GenBank/DDBJ databases">
        <title>Massive genome expansion in bonnet fungi (Mycena s.s.) driven by repeated elements and novel gene families across ecological guilds.</title>
        <authorList>
            <consortium name="Lawrence Berkeley National Laboratory"/>
            <person name="Harder C.B."/>
            <person name="Miyauchi S."/>
            <person name="Viragh M."/>
            <person name="Kuo A."/>
            <person name="Thoen E."/>
            <person name="Andreopoulos B."/>
            <person name="Lu D."/>
            <person name="Skrede I."/>
            <person name="Drula E."/>
            <person name="Henrissat B."/>
            <person name="Morin E."/>
            <person name="Kohler A."/>
            <person name="Barry K."/>
            <person name="LaButti K."/>
            <person name="Morin E."/>
            <person name="Salamov A."/>
            <person name="Lipzen A."/>
            <person name="Mereny Z."/>
            <person name="Hegedus B."/>
            <person name="Baldrian P."/>
            <person name="Stursova M."/>
            <person name="Weitz H."/>
            <person name="Taylor A."/>
            <person name="Grigoriev I.V."/>
            <person name="Nagy L.G."/>
            <person name="Martin F."/>
            <person name="Kauserud H."/>
        </authorList>
    </citation>
    <scope>NUCLEOTIDE SEQUENCE</scope>
    <source>
        <strain evidence="2">CBHHK002</strain>
    </source>
</reference>
<dbReference type="InterPro" id="IPR008030">
    <property type="entry name" value="NmrA-like"/>
</dbReference>
<gene>
    <name evidence="2" type="ORF">DFH08DRAFT_899919</name>
</gene>
<dbReference type="GO" id="GO:0004029">
    <property type="term" value="F:aldehyde dehydrogenase (NAD+) activity"/>
    <property type="evidence" value="ECO:0007669"/>
    <property type="project" value="TreeGrafter"/>
</dbReference>
<feature type="domain" description="NmrA-like" evidence="1">
    <location>
        <begin position="54"/>
        <end position="126"/>
    </location>
</feature>
<dbReference type="PANTHER" id="PTHR48079">
    <property type="entry name" value="PROTEIN YEEZ"/>
    <property type="match status" value="1"/>
</dbReference>
<dbReference type="Pfam" id="PF05368">
    <property type="entry name" value="NmrA"/>
    <property type="match status" value="1"/>
</dbReference>
<evidence type="ECO:0000313" key="2">
    <source>
        <dbReference type="EMBL" id="KAJ7308683.1"/>
    </source>
</evidence>
<dbReference type="PANTHER" id="PTHR48079:SF6">
    <property type="entry name" value="NAD(P)-BINDING DOMAIN-CONTAINING PROTEIN-RELATED"/>
    <property type="match status" value="1"/>
</dbReference>
<dbReference type="GO" id="GO:0005737">
    <property type="term" value="C:cytoplasm"/>
    <property type="evidence" value="ECO:0007669"/>
    <property type="project" value="TreeGrafter"/>
</dbReference>
<organism evidence="2 3">
    <name type="scientific">Mycena albidolilacea</name>
    <dbReference type="NCBI Taxonomy" id="1033008"/>
    <lineage>
        <taxon>Eukaryota</taxon>
        <taxon>Fungi</taxon>
        <taxon>Dikarya</taxon>
        <taxon>Basidiomycota</taxon>
        <taxon>Agaricomycotina</taxon>
        <taxon>Agaricomycetes</taxon>
        <taxon>Agaricomycetidae</taxon>
        <taxon>Agaricales</taxon>
        <taxon>Marasmiineae</taxon>
        <taxon>Mycenaceae</taxon>
        <taxon>Mycena</taxon>
    </lineage>
</organism>
<dbReference type="SUPFAM" id="SSF51735">
    <property type="entry name" value="NAD(P)-binding Rossmann-fold domains"/>
    <property type="match status" value="1"/>
</dbReference>
<evidence type="ECO:0000313" key="3">
    <source>
        <dbReference type="Proteomes" id="UP001218218"/>
    </source>
</evidence>